<sequence length="99" mass="11294">MERIHPFQGTLHLFLLCLTIILQLTITFPCIMEFWPLGSSILYFVTLEVSQYTRLLLMFRLVSLLGFMAIMSLTTSLLLILSKMAKDTLSRPQISLALA</sequence>
<protein>
    <submittedName>
        <fullName evidence="2">Peptidyl-prolyl cis-trans isomerase FKBP18ic</fullName>
    </submittedName>
</protein>
<keyword evidence="1" id="KW-0812">Transmembrane</keyword>
<organism evidence="2">
    <name type="scientific">Rhizophora mucronata</name>
    <name type="common">Asiatic mangrove</name>
    <dbReference type="NCBI Taxonomy" id="61149"/>
    <lineage>
        <taxon>Eukaryota</taxon>
        <taxon>Viridiplantae</taxon>
        <taxon>Streptophyta</taxon>
        <taxon>Embryophyta</taxon>
        <taxon>Tracheophyta</taxon>
        <taxon>Spermatophyta</taxon>
        <taxon>Magnoliopsida</taxon>
        <taxon>eudicotyledons</taxon>
        <taxon>Gunneridae</taxon>
        <taxon>Pentapetalae</taxon>
        <taxon>rosids</taxon>
        <taxon>fabids</taxon>
        <taxon>Malpighiales</taxon>
        <taxon>Rhizophoraceae</taxon>
        <taxon>Rhizophora</taxon>
    </lineage>
</organism>
<evidence type="ECO:0000313" key="2">
    <source>
        <dbReference type="EMBL" id="MBW95431.1"/>
    </source>
</evidence>
<reference evidence="2" key="1">
    <citation type="submission" date="2018-02" db="EMBL/GenBank/DDBJ databases">
        <title>Rhizophora mucronata_Transcriptome.</title>
        <authorList>
            <person name="Meera S.P."/>
            <person name="Sreeshan A."/>
            <person name="Augustine A."/>
        </authorList>
    </citation>
    <scope>NUCLEOTIDE SEQUENCE</scope>
    <source>
        <tissue evidence="2">Leaf</tissue>
    </source>
</reference>
<accession>A0A2P2JPQ2</accession>
<feature type="transmembrane region" description="Helical" evidence="1">
    <location>
        <begin position="55"/>
        <end position="81"/>
    </location>
</feature>
<dbReference type="GO" id="GO:0016853">
    <property type="term" value="F:isomerase activity"/>
    <property type="evidence" value="ECO:0007669"/>
    <property type="project" value="UniProtKB-KW"/>
</dbReference>
<proteinExistence type="predicted"/>
<name>A0A2P2JPQ2_RHIMU</name>
<keyword evidence="1" id="KW-1133">Transmembrane helix</keyword>
<feature type="transmembrane region" description="Helical" evidence="1">
    <location>
        <begin position="12"/>
        <end position="35"/>
    </location>
</feature>
<evidence type="ECO:0000256" key="1">
    <source>
        <dbReference type="SAM" id="Phobius"/>
    </source>
</evidence>
<keyword evidence="2" id="KW-0413">Isomerase</keyword>
<keyword evidence="1" id="KW-0472">Membrane</keyword>
<dbReference type="AlphaFoldDB" id="A0A2P2JPQ2"/>
<dbReference type="EMBL" id="GGEC01014948">
    <property type="protein sequence ID" value="MBW95431.1"/>
    <property type="molecule type" value="Transcribed_RNA"/>
</dbReference>